<evidence type="ECO:0000256" key="4">
    <source>
        <dbReference type="ARBA" id="ARBA00004406"/>
    </source>
</evidence>
<dbReference type="InterPro" id="IPR036396">
    <property type="entry name" value="Cyt_P450_sf"/>
</dbReference>
<comment type="cofactor">
    <cofactor evidence="1 14">
        <name>heme</name>
        <dbReference type="ChEBI" id="CHEBI:30413"/>
    </cofactor>
</comment>
<dbReference type="RefSeq" id="XP_014485477.1">
    <property type="nucleotide sequence ID" value="XM_014629991.1"/>
</dbReference>
<evidence type="ECO:0000256" key="5">
    <source>
        <dbReference type="ARBA" id="ARBA00010617"/>
    </source>
</evidence>
<proteinExistence type="inferred from homology"/>
<keyword evidence="8" id="KW-0256">Endoplasmic reticulum</keyword>
<keyword evidence="10 15" id="KW-0560">Oxidoreductase</keyword>
<reference evidence="17" key="1">
    <citation type="submission" date="2025-08" db="UniProtKB">
        <authorList>
            <consortium name="RefSeq"/>
        </authorList>
    </citation>
    <scope>IDENTIFICATION</scope>
</reference>
<evidence type="ECO:0000256" key="10">
    <source>
        <dbReference type="ARBA" id="ARBA00023002"/>
    </source>
</evidence>
<keyword evidence="7 14" id="KW-0479">Metal-binding</keyword>
<dbReference type="OrthoDB" id="1470350at2759"/>
<protein>
    <submittedName>
        <fullName evidence="17">Cytochrome P450 4C1-like</fullName>
    </submittedName>
</protein>
<dbReference type="KEGG" id="dqu:106749990"/>
<comment type="subcellular location">
    <subcellularLocation>
        <location evidence="4">Endoplasmic reticulum membrane</location>
        <topology evidence="4">Peripheral membrane protein</topology>
    </subcellularLocation>
    <subcellularLocation>
        <location evidence="3">Microsome membrane</location>
        <topology evidence="3">Peripheral membrane protein</topology>
    </subcellularLocation>
</comment>
<evidence type="ECO:0000256" key="6">
    <source>
        <dbReference type="ARBA" id="ARBA00022617"/>
    </source>
</evidence>
<evidence type="ECO:0000256" key="13">
    <source>
        <dbReference type="ARBA" id="ARBA00023136"/>
    </source>
</evidence>
<keyword evidence="12 15" id="KW-0503">Monooxygenase</keyword>
<dbReference type="SUPFAM" id="SSF48264">
    <property type="entry name" value="Cytochrome P450"/>
    <property type="match status" value="1"/>
</dbReference>
<keyword evidence="13" id="KW-0472">Membrane</keyword>
<evidence type="ECO:0000256" key="11">
    <source>
        <dbReference type="ARBA" id="ARBA00023004"/>
    </source>
</evidence>
<evidence type="ECO:0000313" key="17">
    <source>
        <dbReference type="RefSeq" id="XP_014485477.1"/>
    </source>
</evidence>
<dbReference type="GO" id="GO:0004497">
    <property type="term" value="F:monooxygenase activity"/>
    <property type="evidence" value="ECO:0007669"/>
    <property type="project" value="UniProtKB-KW"/>
</dbReference>
<dbReference type="Gene3D" id="1.10.630.10">
    <property type="entry name" value="Cytochrome P450"/>
    <property type="match status" value="1"/>
</dbReference>
<dbReference type="PRINTS" id="PR00463">
    <property type="entry name" value="EP450I"/>
</dbReference>
<evidence type="ECO:0000256" key="7">
    <source>
        <dbReference type="ARBA" id="ARBA00022723"/>
    </source>
</evidence>
<keyword evidence="6 14" id="KW-0349">Heme</keyword>
<dbReference type="GO" id="GO:0005789">
    <property type="term" value="C:endoplasmic reticulum membrane"/>
    <property type="evidence" value="ECO:0007669"/>
    <property type="project" value="UniProtKB-SubCell"/>
</dbReference>
<dbReference type="InterPro" id="IPR002401">
    <property type="entry name" value="Cyt_P450_E_grp-I"/>
</dbReference>
<dbReference type="AlphaFoldDB" id="A0A6P3Y5X3"/>
<evidence type="ECO:0000256" key="1">
    <source>
        <dbReference type="ARBA" id="ARBA00001971"/>
    </source>
</evidence>
<accession>A0A6P3Y5X3</accession>
<evidence type="ECO:0000256" key="15">
    <source>
        <dbReference type="RuleBase" id="RU000461"/>
    </source>
</evidence>
<evidence type="ECO:0000256" key="8">
    <source>
        <dbReference type="ARBA" id="ARBA00022824"/>
    </source>
</evidence>
<dbReference type="GO" id="GO:0005506">
    <property type="term" value="F:iron ion binding"/>
    <property type="evidence" value="ECO:0007669"/>
    <property type="project" value="InterPro"/>
</dbReference>
<comment type="similarity">
    <text evidence="5 15">Belongs to the cytochrome P450 family.</text>
</comment>
<dbReference type="InterPro" id="IPR017972">
    <property type="entry name" value="Cyt_P450_CS"/>
</dbReference>
<dbReference type="InterPro" id="IPR001128">
    <property type="entry name" value="Cyt_P450"/>
</dbReference>
<keyword evidence="9" id="KW-0492">Microsome</keyword>
<dbReference type="GO" id="GO:0020037">
    <property type="term" value="F:heme binding"/>
    <property type="evidence" value="ECO:0007669"/>
    <property type="project" value="InterPro"/>
</dbReference>
<comment type="function">
    <text evidence="2">May be involved in the metabolism of insect hormones and in the breakdown of synthetic insecticides.</text>
</comment>
<keyword evidence="16" id="KW-1185">Reference proteome</keyword>
<organism evidence="16 17">
    <name type="scientific">Dinoponera quadriceps</name>
    <name type="common">South American ant</name>
    <dbReference type="NCBI Taxonomy" id="609295"/>
    <lineage>
        <taxon>Eukaryota</taxon>
        <taxon>Metazoa</taxon>
        <taxon>Ecdysozoa</taxon>
        <taxon>Arthropoda</taxon>
        <taxon>Hexapoda</taxon>
        <taxon>Insecta</taxon>
        <taxon>Pterygota</taxon>
        <taxon>Neoptera</taxon>
        <taxon>Endopterygota</taxon>
        <taxon>Hymenoptera</taxon>
        <taxon>Apocrita</taxon>
        <taxon>Aculeata</taxon>
        <taxon>Formicoidea</taxon>
        <taxon>Formicidae</taxon>
        <taxon>Ponerinae</taxon>
        <taxon>Ponerini</taxon>
        <taxon>Dinoponera</taxon>
    </lineage>
</organism>
<evidence type="ECO:0000256" key="14">
    <source>
        <dbReference type="PIRSR" id="PIRSR602401-1"/>
    </source>
</evidence>
<dbReference type="InterPro" id="IPR050196">
    <property type="entry name" value="Cytochrome_P450_Monoox"/>
</dbReference>
<dbReference type="GeneID" id="106749990"/>
<feature type="binding site" description="axial binding residue" evidence="14">
    <location>
        <position position="63"/>
    </location>
    <ligand>
        <name>heme</name>
        <dbReference type="ChEBI" id="CHEBI:30413"/>
    </ligand>
    <ligandPart>
        <name>Fe</name>
        <dbReference type="ChEBI" id="CHEBI:18248"/>
    </ligandPart>
</feature>
<dbReference type="PANTHER" id="PTHR24291:SF189">
    <property type="entry name" value="CYTOCHROME P450 4C3-RELATED"/>
    <property type="match status" value="1"/>
</dbReference>
<gene>
    <name evidence="17" type="primary">LOC106749990</name>
</gene>
<dbReference type="Pfam" id="PF00067">
    <property type="entry name" value="p450"/>
    <property type="match status" value="1"/>
</dbReference>
<keyword evidence="11 14" id="KW-0408">Iron</keyword>
<evidence type="ECO:0000256" key="3">
    <source>
        <dbReference type="ARBA" id="ARBA00004174"/>
    </source>
</evidence>
<dbReference type="PROSITE" id="PS00086">
    <property type="entry name" value="CYTOCHROME_P450"/>
    <property type="match status" value="1"/>
</dbReference>
<sequence>MMLTESYLVPEGTTVHFFIYNLHHNPNIWPNPEVFDPDRFLPENIRNRHPYSYLPFSAGPRNCIGQRFAMLEMKVLIAPLVHNFHLEPVDYLKHVSMKTDFILGAARPIRMKVIPIKRA</sequence>
<evidence type="ECO:0000256" key="12">
    <source>
        <dbReference type="ARBA" id="ARBA00023033"/>
    </source>
</evidence>
<evidence type="ECO:0000256" key="9">
    <source>
        <dbReference type="ARBA" id="ARBA00022848"/>
    </source>
</evidence>
<dbReference type="Proteomes" id="UP000515204">
    <property type="component" value="Unplaced"/>
</dbReference>
<evidence type="ECO:0000256" key="2">
    <source>
        <dbReference type="ARBA" id="ARBA00003690"/>
    </source>
</evidence>
<dbReference type="GO" id="GO:0016705">
    <property type="term" value="F:oxidoreductase activity, acting on paired donors, with incorporation or reduction of molecular oxygen"/>
    <property type="evidence" value="ECO:0007669"/>
    <property type="project" value="InterPro"/>
</dbReference>
<evidence type="ECO:0000313" key="16">
    <source>
        <dbReference type="Proteomes" id="UP000515204"/>
    </source>
</evidence>
<dbReference type="PANTHER" id="PTHR24291">
    <property type="entry name" value="CYTOCHROME P450 FAMILY 4"/>
    <property type="match status" value="1"/>
</dbReference>
<name>A0A6P3Y5X3_DINQU</name>